<evidence type="ECO:0000313" key="2">
    <source>
        <dbReference type="EMBL" id="RSL40204.1"/>
    </source>
</evidence>
<comment type="caution">
    <text evidence="2">The sequence shown here is derived from an EMBL/GenBank/DDBJ whole genome shotgun (WGS) entry which is preliminary data.</text>
</comment>
<name>A0A428NHC8_9HYPO</name>
<feature type="region of interest" description="Disordered" evidence="1">
    <location>
        <begin position="292"/>
        <end position="321"/>
    </location>
</feature>
<keyword evidence="3" id="KW-1185">Reference proteome</keyword>
<feature type="non-terminal residue" evidence="2">
    <location>
        <position position="654"/>
    </location>
</feature>
<reference evidence="2 3" key="1">
    <citation type="submission" date="2017-06" db="EMBL/GenBank/DDBJ databases">
        <title>Comparative genomic analysis of Ambrosia Fusariam Clade fungi.</title>
        <authorList>
            <person name="Stajich J.E."/>
            <person name="Carrillo J."/>
            <person name="Kijimoto T."/>
            <person name="Eskalen A."/>
            <person name="O'Donnell K."/>
            <person name="Kasson M."/>
        </authorList>
    </citation>
    <scope>NUCLEOTIDE SEQUENCE [LARGE SCALE GENOMIC DNA]</scope>
    <source>
        <strain evidence="2 3">NRRL62606</strain>
    </source>
</reference>
<feature type="compositionally biased region" description="Basic and acidic residues" evidence="1">
    <location>
        <begin position="292"/>
        <end position="306"/>
    </location>
</feature>
<dbReference type="AlphaFoldDB" id="A0A428NHC8"/>
<protein>
    <recommendedName>
        <fullName evidence="4">Fungal N-terminal domain-containing protein</fullName>
    </recommendedName>
</protein>
<proteinExistence type="predicted"/>
<evidence type="ECO:0000313" key="3">
    <source>
        <dbReference type="Proteomes" id="UP000287972"/>
    </source>
</evidence>
<dbReference type="EMBL" id="NKCL01001356">
    <property type="protein sequence ID" value="RSL40204.1"/>
    <property type="molecule type" value="Genomic_DNA"/>
</dbReference>
<evidence type="ECO:0000256" key="1">
    <source>
        <dbReference type="SAM" id="MobiDB-lite"/>
    </source>
</evidence>
<dbReference type="Proteomes" id="UP000287972">
    <property type="component" value="Unassembled WGS sequence"/>
</dbReference>
<gene>
    <name evidence="2" type="ORF">CEP51_016724</name>
</gene>
<accession>A0A428NHC8</accession>
<organism evidence="2 3">
    <name type="scientific">Fusarium floridanum</name>
    <dbReference type="NCBI Taxonomy" id="1325733"/>
    <lineage>
        <taxon>Eukaryota</taxon>
        <taxon>Fungi</taxon>
        <taxon>Dikarya</taxon>
        <taxon>Ascomycota</taxon>
        <taxon>Pezizomycotina</taxon>
        <taxon>Sordariomycetes</taxon>
        <taxon>Hypocreomycetidae</taxon>
        <taxon>Hypocreales</taxon>
        <taxon>Nectriaceae</taxon>
        <taxon>Fusarium</taxon>
        <taxon>Fusarium solani species complex</taxon>
    </lineage>
</organism>
<sequence>MAADPLSALGAVGSSIAVAEAALKVCRQIYTFLGELHGAPKEIKQLRDTLQETEGLMQSLVAYVIEFQDSLRSKAEHHENLPISLISLIQTAEWFAEDIRLLRQCLPEKLSLRFPDRIKFVFQKRRIEEITLRLHERKSSINTALSITRSQINLRALGDVDFFKKSICDINNGQSTVTSRSSDILAEVRKISQSQLNSIALLNQVAAAIGEQQSQRIFTPSASSTTDRIPDDLNLLSRIVRYETKHVLEPIAHRLEGKMDIIAETLAIGISKTVSGYENECRCRSSHLEEPKIDHQESALDSDSRRTVAVKQGPAEPPSRRTLSRDIKLFTTNHQQRSKFGRIYVRISKFRTRSVLGKPPESYFRIELDICLPPWLCSTGLSAVYSSGKNSFGCYDICPSIITFRIIQWCLPNGDEHFVWVTIQKDDKEQFQHMLASGEIGWRDQDEYGKNVFQNALAAGAVQIIKFLLCDAGLDADYLIEQSKEPLETFLRGCLSHVCAWPAWHTLASSFSSDKGSDAAEGDQIISMLCQHWDSFPEDDWITALLPYVSVAKACGFGFIPLDFRYDGYYFPWVTVWTVELHLATGGDPNYIWDGNERGPLLLSEVLRAVRWHRPGFRSWLISDDECIQLLARVIKAGADVYALTVYGYEVERM</sequence>
<evidence type="ECO:0008006" key="4">
    <source>
        <dbReference type="Google" id="ProtNLM"/>
    </source>
</evidence>